<evidence type="ECO:0000256" key="17">
    <source>
        <dbReference type="ARBA" id="ARBA00048383"/>
    </source>
</evidence>
<dbReference type="GO" id="GO:0005524">
    <property type="term" value="F:ATP binding"/>
    <property type="evidence" value="ECO:0007669"/>
    <property type="project" value="UniProtKB-KW"/>
</dbReference>
<keyword evidence="8" id="KW-0375">Hydrogen ion transport</keyword>
<dbReference type="PANTHER" id="PTHR15184:SF71">
    <property type="entry name" value="ATP SYNTHASE SUBUNIT BETA, MITOCHONDRIAL"/>
    <property type="match status" value="1"/>
</dbReference>
<dbReference type="Pfam" id="PF02375">
    <property type="entry name" value="JmjN"/>
    <property type="match status" value="1"/>
</dbReference>
<dbReference type="Pfam" id="PF00006">
    <property type="entry name" value="ATP-synt_ab"/>
    <property type="match status" value="1"/>
</dbReference>
<dbReference type="SUPFAM" id="SSF57903">
    <property type="entry name" value="FYVE/PHD zinc finger"/>
    <property type="match status" value="1"/>
</dbReference>
<comment type="similarity">
    <text evidence="3">Belongs to the ATPase alpha/beta chains family.</text>
</comment>
<evidence type="ECO:0000256" key="13">
    <source>
        <dbReference type="ARBA" id="ARBA00023136"/>
    </source>
</evidence>
<gene>
    <name evidence="25" type="ORF">CXQ87_001773</name>
</gene>
<evidence type="ECO:0000256" key="16">
    <source>
        <dbReference type="ARBA" id="ARBA00023310"/>
    </source>
</evidence>
<dbReference type="InterPro" id="IPR024034">
    <property type="entry name" value="ATPase_F1/V1_b/a_C"/>
</dbReference>
<dbReference type="InterPro" id="IPR019787">
    <property type="entry name" value="Znf_PHD-finger"/>
</dbReference>
<keyword evidence="16 20" id="KW-0066">ATP synthesis</keyword>
<evidence type="ECO:0000256" key="1">
    <source>
        <dbReference type="ARBA" id="ARBA00004123"/>
    </source>
</evidence>
<dbReference type="CDD" id="cd18115">
    <property type="entry name" value="ATP-synt_F1_beta_N"/>
    <property type="match status" value="1"/>
</dbReference>
<dbReference type="PROSITE" id="PS50016">
    <property type="entry name" value="ZF_PHD_2"/>
    <property type="match status" value="1"/>
</dbReference>
<dbReference type="Pfam" id="PF00628">
    <property type="entry name" value="PHD"/>
    <property type="match status" value="1"/>
</dbReference>
<feature type="region of interest" description="Disordered" evidence="21">
    <location>
        <begin position="566"/>
        <end position="586"/>
    </location>
</feature>
<dbReference type="SMART" id="SM00382">
    <property type="entry name" value="AAA"/>
    <property type="match status" value="1"/>
</dbReference>
<dbReference type="InterPro" id="IPR003347">
    <property type="entry name" value="JmjC_dom"/>
</dbReference>
<dbReference type="Pfam" id="PF02874">
    <property type="entry name" value="ATP-synt_ab_N"/>
    <property type="match status" value="1"/>
</dbReference>
<comment type="catalytic activity">
    <reaction evidence="17 20">
        <text>ATP + H2O + 4 H(+)(in) = ADP + phosphate + 5 H(+)(out)</text>
        <dbReference type="Rhea" id="RHEA:57720"/>
        <dbReference type="ChEBI" id="CHEBI:15377"/>
        <dbReference type="ChEBI" id="CHEBI:15378"/>
        <dbReference type="ChEBI" id="CHEBI:30616"/>
        <dbReference type="ChEBI" id="CHEBI:43474"/>
        <dbReference type="ChEBI" id="CHEBI:456216"/>
        <dbReference type="EC" id="7.1.2.2"/>
    </reaction>
</comment>
<dbReference type="InterPro" id="IPR000194">
    <property type="entry name" value="ATPase_F1/V1/A1_a/bsu_nucl-bd"/>
</dbReference>
<dbReference type="SMART" id="SM00249">
    <property type="entry name" value="PHD"/>
    <property type="match status" value="1"/>
</dbReference>
<dbReference type="Proteomes" id="UP000244406">
    <property type="component" value="Unassembled WGS sequence"/>
</dbReference>
<dbReference type="VEuPathDB" id="FungiDB:CXQ87_001773"/>
<dbReference type="Pfam" id="PF22919">
    <property type="entry name" value="ATP-synt_VA_C"/>
    <property type="match status" value="1"/>
</dbReference>
<evidence type="ECO:0000256" key="12">
    <source>
        <dbReference type="ARBA" id="ARBA00023065"/>
    </source>
</evidence>
<dbReference type="SUPFAM" id="SSF52540">
    <property type="entry name" value="P-loop containing nucleoside triphosphate hydrolases"/>
    <property type="match status" value="1"/>
</dbReference>
<dbReference type="CDD" id="cd18110">
    <property type="entry name" value="ATP-synt_F1_beta_C"/>
    <property type="match status" value="1"/>
</dbReference>
<evidence type="ECO:0000259" key="23">
    <source>
        <dbReference type="PROSITE" id="PS51183"/>
    </source>
</evidence>
<evidence type="ECO:0000256" key="19">
    <source>
        <dbReference type="PROSITE-ProRule" id="PRU00146"/>
    </source>
</evidence>
<dbReference type="PROSITE" id="PS00152">
    <property type="entry name" value="ATPASE_ALPHA_BETA"/>
    <property type="match status" value="1"/>
</dbReference>
<organism evidence="25 26">
    <name type="scientific">Candidozyma duobushaemuli</name>
    <dbReference type="NCBI Taxonomy" id="1231522"/>
    <lineage>
        <taxon>Eukaryota</taxon>
        <taxon>Fungi</taxon>
        <taxon>Dikarya</taxon>
        <taxon>Ascomycota</taxon>
        <taxon>Saccharomycotina</taxon>
        <taxon>Pichiomycetes</taxon>
        <taxon>Metschnikowiaceae</taxon>
        <taxon>Candidozyma</taxon>
    </lineage>
</organism>
<dbReference type="PROSITE" id="PS51184">
    <property type="entry name" value="JMJC"/>
    <property type="match status" value="1"/>
</dbReference>
<dbReference type="InterPro" id="IPR003349">
    <property type="entry name" value="JmjN"/>
</dbReference>
<dbReference type="EMBL" id="PKFP01000001">
    <property type="protein sequence ID" value="PVH13660.1"/>
    <property type="molecule type" value="Genomic_DNA"/>
</dbReference>
<evidence type="ECO:0000256" key="3">
    <source>
        <dbReference type="ARBA" id="ARBA00008936"/>
    </source>
</evidence>
<dbReference type="PROSITE" id="PS01359">
    <property type="entry name" value="ZF_PHD_1"/>
    <property type="match status" value="1"/>
</dbReference>
<dbReference type="SUPFAM" id="SSF47917">
    <property type="entry name" value="C-terminal domain of alpha and beta subunits of F1 ATP synthase"/>
    <property type="match status" value="1"/>
</dbReference>
<keyword evidence="7 19" id="KW-0863">Zinc-finger</keyword>
<comment type="subunit">
    <text evidence="20">F-type ATPases have 2 components, CF(1) - the catalytic core - and CF(0) - the membrane proton channel. CF(1) and CF(0) have multiple subunits.</text>
</comment>
<dbReference type="FunFam" id="2.40.10.170:FF:000005">
    <property type="entry name" value="ATP synthase subunit beta"/>
    <property type="match status" value="1"/>
</dbReference>
<evidence type="ECO:0000256" key="21">
    <source>
        <dbReference type="SAM" id="MobiDB-lite"/>
    </source>
</evidence>
<name>A0A2V1A6E2_9ASCO</name>
<protein>
    <recommendedName>
        <fullName evidence="20">ATP synthase subunit beta</fullName>
        <ecNumber evidence="20">7.1.2.2</ecNumber>
    </recommendedName>
</protein>
<keyword evidence="15" id="KW-0539">Nucleus</keyword>
<keyword evidence="9" id="KW-0862">Zinc</keyword>
<evidence type="ECO:0000256" key="8">
    <source>
        <dbReference type="ARBA" id="ARBA00022781"/>
    </source>
</evidence>
<dbReference type="GO" id="GO:0005743">
    <property type="term" value="C:mitochondrial inner membrane"/>
    <property type="evidence" value="ECO:0007669"/>
    <property type="project" value="UniProtKB-SubCell"/>
</dbReference>
<evidence type="ECO:0000256" key="7">
    <source>
        <dbReference type="ARBA" id="ARBA00022771"/>
    </source>
</evidence>
<evidence type="ECO:0000313" key="26">
    <source>
        <dbReference type="Proteomes" id="UP000244406"/>
    </source>
</evidence>
<dbReference type="InterPro" id="IPR001965">
    <property type="entry name" value="Znf_PHD"/>
</dbReference>
<keyword evidence="4" id="KW-0813">Transport</keyword>
<dbReference type="RefSeq" id="XP_025334600.1">
    <property type="nucleotide sequence ID" value="XM_025480300.1"/>
</dbReference>
<dbReference type="Gene3D" id="2.60.120.650">
    <property type="entry name" value="Cupin"/>
    <property type="match status" value="1"/>
</dbReference>
<evidence type="ECO:0000256" key="9">
    <source>
        <dbReference type="ARBA" id="ARBA00022833"/>
    </source>
</evidence>
<dbReference type="GeneID" id="37001773"/>
<evidence type="ECO:0000259" key="22">
    <source>
        <dbReference type="PROSITE" id="PS50016"/>
    </source>
</evidence>
<dbReference type="Gene3D" id="2.30.30.1150">
    <property type="match status" value="1"/>
</dbReference>
<dbReference type="GO" id="GO:0042776">
    <property type="term" value="P:proton motive force-driven mitochondrial ATP synthesis"/>
    <property type="evidence" value="ECO:0007669"/>
    <property type="project" value="TreeGrafter"/>
</dbReference>
<keyword evidence="26" id="KW-1185">Reference proteome</keyword>
<dbReference type="CDD" id="cd01133">
    <property type="entry name" value="F1-ATPase_beta_CD"/>
    <property type="match status" value="1"/>
</dbReference>
<dbReference type="Pfam" id="PF02373">
    <property type="entry name" value="JmjC"/>
    <property type="match status" value="1"/>
</dbReference>
<evidence type="ECO:0000313" key="25">
    <source>
        <dbReference type="EMBL" id="PVH13660.1"/>
    </source>
</evidence>
<evidence type="ECO:0000256" key="14">
    <source>
        <dbReference type="ARBA" id="ARBA00023196"/>
    </source>
</evidence>
<dbReference type="InterPro" id="IPR019786">
    <property type="entry name" value="Zinc_finger_PHD-type_CS"/>
</dbReference>
<keyword evidence="12" id="KW-0406">Ion transport</keyword>
<dbReference type="InterPro" id="IPR003593">
    <property type="entry name" value="AAA+_ATPase"/>
</dbReference>
<dbReference type="InterPro" id="IPR027417">
    <property type="entry name" value="P-loop_NTPase"/>
</dbReference>
<dbReference type="SUPFAM" id="SSF51197">
    <property type="entry name" value="Clavaminate synthase-like"/>
    <property type="match status" value="1"/>
</dbReference>
<evidence type="ECO:0000259" key="24">
    <source>
        <dbReference type="PROSITE" id="PS51184"/>
    </source>
</evidence>
<feature type="compositionally biased region" description="Basic and acidic residues" evidence="21">
    <location>
        <begin position="723"/>
        <end position="732"/>
    </location>
</feature>
<dbReference type="GO" id="GO:0005634">
    <property type="term" value="C:nucleus"/>
    <property type="evidence" value="ECO:0007669"/>
    <property type="project" value="UniProtKB-SubCell"/>
</dbReference>
<dbReference type="SUPFAM" id="SSF50615">
    <property type="entry name" value="N-terminal domain of alpha and beta subunits of F1 ATP synthase"/>
    <property type="match status" value="1"/>
</dbReference>
<evidence type="ECO:0000256" key="18">
    <source>
        <dbReference type="ARBA" id="ARBA00059124"/>
    </source>
</evidence>
<evidence type="ECO:0000256" key="4">
    <source>
        <dbReference type="ARBA" id="ARBA00022448"/>
    </source>
</evidence>
<feature type="domain" description="JmjN" evidence="23">
    <location>
        <begin position="11"/>
        <end position="54"/>
    </location>
</feature>
<dbReference type="Gene3D" id="2.40.10.170">
    <property type="match status" value="1"/>
</dbReference>
<dbReference type="InterPro" id="IPR055190">
    <property type="entry name" value="ATP-synt_VA_C"/>
</dbReference>
<dbReference type="SMART" id="SM00545">
    <property type="entry name" value="JmjN"/>
    <property type="match status" value="1"/>
</dbReference>
<keyword evidence="11" id="KW-1278">Translocase</keyword>
<dbReference type="CDD" id="cd15543">
    <property type="entry name" value="PHD_RSF1"/>
    <property type="match status" value="1"/>
</dbReference>
<evidence type="ECO:0000256" key="5">
    <source>
        <dbReference type="ARBA" id="ARBA00022723"/>
    </source>
</evidence>
<reference evidence="25 26" key="1">
    <citation type="submission" date="2017-12" db="EMBL/GenBank/DDBJ databases">
        <title>Genome Sequence of the Amphotericin B-resistant Candida duobushaemulonii strain, B09383.</title>
        <authorList>
            <person name="Chow N.A."/>
            <person name="Gade L."/>
            <person name="Batra D."/>
            <person name="Rowe L.A."/>
            <person name="Loparev V.N."/>
            <person name="Litvintseva A.P."/>
        </authorList>
    </citation>
    <scope>NUCLEOTIDE SEQUENCE [LARGE SCALE GENOMIC DNA]</scope>
    <source>
        <strain evidence="25 26">B09383</strain>
    </source>
</reference>
<dbReference type="InterPro" id="IPR020003">
    <property type="entry name" value="ATPase_a/bsu_AS"/>
</dbReference>
<proteinExistence type="inferred from homology"/>
<evidence type="ECO:0000256" key="15">
    <source>
        <dbReference type="ARBA" id="ARBA00023242"/>
    </source>
</evidence>
<keyword evidence="14 20" id="KW-0139">CF(1)</keyword>
<dbReference type="Gene3D" id="3.40.50.300">
    <property type="entry name" value="P-loop containing nucleotide triphosphate hydrolases"/>
    <property type="match status" value="1"/>
</dbReference>
<evidence type="ECO:0000256" key="2">
    <source>
        <dbReference type="ARBA" id="ARBA00004443"/>
    </source>
</evidence>
<dbReference type="InterPro" id="IPR011011">
    <property type="entry name" value="Znf_FYVE_PHD"/>
</dbReference>
<comment type="caution">
    <text evidence="25">The sequence shown here is derived from an EMBL/GenBank/DDBJ whole genome shotgun (WGS) entry which is preliminary data.</text>
</comment>
<feature type="domain" description="PHD-type" evidence="22">
    <location>
        <begin position="185"/>
        <end position="235"/>
    </location>
</feature>
<feature type="region of interest" description="Disordered" evidence="21">
    <location>
        <begin position="697"/>
        <end position="732"/>
    </location>
</feature>
<comment type="function">
    <text evidence="18">Mitochondrial membrane ATP synthase (F(1)F(0) ATP synthase or Complex V) produces ATP from ADP in the presence of a proton gradient across the membrane which is generated by electron transport complexes of the respiratory chain. F-type ATP synthases consist of two structural domains, F(1) - containing the extramembraneous catalytic core, and F(0) - containing the membrane proton channel, linked together by a central stalk and a peripheral stalk. During catalysis, ATP synthesis in the catalytic domain of F(1) is coupled via a rotary mechanism of the central stalk subunits to proton translocation. Subunits alpha/ATP1 and beta/ATP2 form the catalytic core in F(1). Rotation of the central stalk against the surrounding alpha/ATP1(3)beta/ATP2(3) subunits leads to hydrolysis of ATP in three separate catalytic sites on the beta/ATP2 subunits.</text>
</comment>
<evidence type="ECO:0000256" key="6">
    <source>
        <dbReference type="ARBA" id="ARBA00022741"/>
    </source>
</evidence>
<keyword evidence="13" id="KW-0472">Membrane</keyword>
<accession>A0A2V1A6E2</accession>
<dbReference type="PROSITE" id="PS51183">
    <property type="entry name" value="JMJN"/>
    <property type="match status" value="1"/>
</dbReference>
<keyword evidence="10 20" id="KW-0067">ATP-binding</keyword>
<dbReference type="NCBIfam" id="TIGR01039">
    <property type="entry name" value="atpD"/>
    <property type="match status" value="1"/>
</dbReference>
<evidence type="ECO:0000256" key="20">
    <source>
        <dbReference type="RuleBase" id="RU003553"/>
    </source>
</evidence>
<dbReference type="FunFam" id="1.10.1140.10:FF:000001">
    <property type="entry name" value="ATP synthase subunit beta"/>
    <property type="match status" value="1"/>
</dbReference>
<comment type="subcellular location">
    <subcellularLocation>
        <location evidence="2">Mitochondrion inner membrane</location>
        <topology evidence="2">Peripheral membrane protein</topology>
        <orientation evidence="2">Matrix side</orientation>
    </subcellularLocation>
    <subcellularLocation>
        <location evidence="1">Nucleus</location>
    </subcellularLocation>
</comment>
<comment type="function">
    <text evidence="20">Produces ATP from ADP in the presence of a proton gradient across the membrane.</text>
</comment>
<evidence type="ECO:0000256" key="10">
    <source>
        <dbReference type="ARBA" id="ARBA00022840"/>
    </source>
</evidence>
<feature type="domain" description="JmjC" evidence="24">
    <location>
        <begin position="333"/>
        <end position="499"/>
    </location>
</feature>
<dbReference type="GO" id="GO:0046933">
    <property type="term" value="F:proton-transporting ATP synthase activity, rotational mechanism"/>
    <property type="evidence" value="ECO:0007669"/>
    <property type="project" value="InterPro"/>
</dbReference>
<sequence>MTFNKSLLQPCPVLRPNDAEFKSPIQYLSSPDVRALGEKYGLLKIVPPSGWRPPFSLSPNFTFHTRIQKLSDLGITTRSRKFFTDNMNRFYRMMRRSELKQWFRAGEKKLYFYDLYLAVLNKHGESPDFDNISKDDLAKLNLLFGLNAESRILVDQWQYNVKQYAEYLSTNKGNFDFPESDPEDEGACLVCRKNHSPTSTLLCDHCNNPYHMKCLQPPLEEIPSGSWYCDRCLVGNGAYGFEERPEIKYSIWDFVGQCKQFEDKFLSQYQTEGKPLSLDDIERIFWSLVEAENSDIKVKYGADIHNLKPGEISGFPTPEVPQSPYDPNADSSRYINDPWNLTKLPFAEGSLLNYINSSISGMTVPWIYVGSLLSTFCWHVEDHYTLSANYCHFGNVKKWYGFPSSHADAFESIMKKSAPDLFQRQPDLLHQLVTLISPSELAEKGIPCVYADQGPNEFVVTFPRVYHAGFNSGFNFNEAVNFTMDSWLELGEKSIQDYRSIKKENVFDHCQLVENILSKFIRGDKDITMDRMKLVEQSIRCYERIMGRNMSLVSDLDKERFSAAKAKKKGKKNLNSTPLTPGPEVSTRRVADLDEEDDVLCDVCRTYASYQYCNINNQAHRFGKWYGGRKKKEAHTLEVKDLLTREASPNKLQELNDDEKANFVASTISAGKLGELQEKVPYNEEFDKLIKQAKRKADEEEASGVKRRRHSSRISQKSQSPETVKEETEVVEHKDMSQMKKVQYNSLFKQLNRLDNVKLCLECCVSVCGERGKKAPRGSLVVFEKSFEEMDQILTAAKQRYYEVKMGGVKARDVAVPADTTVKTEVVYAFTAAKRNFMFNRSLATAAAGSGKVRAVIGAVVDVHFDDGNLPAIFNALKLKNGDQDLVLEVAQHLGENTVRTIAMDGTDGLVRGESVTDTGAPISVPVGRETLGRIINVIGEPIDERGPIKSKKRNPIHTDPPSFVEQSTSAEVLETGIKVVDLLAPYARGGKIGLFGGAGVGKTVFIQELINNIAKAHGGFSVFTGVGERTREGNDLYREMQETGVINFEGDSKVALVFGQMNEPPGARARVALTGLTIAEYFRDEEGQDVLLFVDNIFRFTQAGSEVSALLGRIPSAVGYQPTLATDMGTLQERITTTKKGSVTSVQAVYVPADDLTDPAPATTFAHLDATTVLSRGISELGIYPAVDPLDSKSRLLDASVVGKEHYDVATGVQQTLQAYKSLQDIIAILGMDELSESDKLTVERARKIQRFLSQPFAVAEVFTGISGKLVRLEETVRSFKEVLDGKYDHLPENAFYMVGGIEDAVAKAEKLAAESK</sequence>
<dbReference type="Gene3D" id="1.10.1140.10">
    <property type="entry name" value="Bovine Mitochondrial F1-atpase, Atp Synthase Beta Chain, Chain D, domain 3"/>
    <property type="match status" value="1"/>
</dbReference>
<keyword evidence="5" id="KW-0479">Metal-binding</keyword>
<dbReference type="InterPro" id="IPR004100">
    <property type="entry name" value="ATPase_F1/V1/A1_a/bsu_N"/>
</dbReference>
<dbReference type="InterPro" id="IPR036121">
    <property type="entry name" value="ATPase_F1/V1/A1_a/bsu_N_sf"/>
</dbReference>
<dbReference type="InterPro" id="IPR050053">
    <property type="entry name" value="ATPase_alpha/beta_chains"/>
</dbReference>
<dbReference type="GO" id="GO:0045259">
    <property type="term" value="C:proton-transporting ATP synthase complex"/>
    <property type="evidence" value="ECO:0007669"/>
    <property type="project" value="UniProtKB-KW"/>
</dbReference>
<evidence type="ECO:0000256" key="11">
    <source>
        <dbReference type="ARBA" id="ARBA00022967"/>
    </source>
</evidence>
<dbReference type="HAMAP" id="MF_01347">
    <property type="entry name" value="ATP_synth_beta_bact"/>
    <property type="match status" value="1"/>
</dbReference>
<dbReference type="FunFam" id="3.40.50.300:FF:000026">
    <property type="entry name" value="ATP synthase subunit beta"/>
    <property type="match status" value="1"/>
</dbReference>
<dbReference type="EC" id="7.1.2.2" evidence="20"/>
<dbReference type="SMART" id="SM00558">
    <property type="entry name" value="JmjC"/>
    <property type="match status" value="1"/>
</dbReference>
<dbReference type="GO" id="GO:0008270">
    <property type="term" value="F:zinc ion binding"/>
    <property type="evidence" value="ECO:0007669"/>
    <property type="project" value="UniProtKB-KW"/>
</dbReference>
<dbReference type="InterPro" id="IPR005722">
    <property type="entry name" value="ATP_synth_F1_bsu"/>
</dbReference>
<dbReference type="PANTHER" id="PTHR15184">
    <property type="entry name" value="ATP SYNTHASE"/>
    <property type="match status" value="1"/>
</dbReference>
<keyword evidence="6 20" id="KW-0547">Nucleotide-binding</keyword>